<accession>A0A814H758</accession>
<feature type="compositionally biased region" description="Basic and acidic residues" evidence="1">
    <location>
        <begin position="286"/>
        <end position="295"/>
    </location>
</feature>
<evidence type="ECO:0000256" key="1">
    <source>
        <dbReference type="SAM" id="MobiDB-lite"/>
    </source>
</evidence>
<feature type="compositionally biased region" description="Polar residues" evidence="1">
    <location>
        <begin position="373"/>
        <end position="383"/>
    </location>
</feature>
<dbReference type="AlphaFoldDB" id="A0A814H758"/>
<dbReference type="EMBL" id="CAJNOV010000160">
    <property type="protein sequence ID" value="CAF1006758.1"/>
    <property type="molecule type" value="Genomic_DNA"/>
</dbReference>
<feature type="compositionally biased region" description="Low complexity" evidence="1">
    <location>
        <begin position="384"/>
        <end position="415"/>
    </location>
</feature>
<protein>
    <submittedName>
        <fullName evidence="2">Uncharacterized protein</fullName>
    </submittedName>
</protein>
<feature type="region of interest" description="Disordered" evidence="1">
    <location>
        <begin position="87"/>
        <end position="110"/>
    </location>
</feature>
<proteinExistence type="predicted"/>
<sequence length="415" mass="46726">MWYPPQQHWQPPPSWHGYVNNFSSQQQQLQQRTYSRTTYYCNTDESPITNRANTQVIPRNNKNEPFVQFNPIHTDDVNAAGIDYHNTNSTGSYSDEMSSPSYQTPNNNPHWNPVITPSTKTLITPQENPSPPIPITSSPSSPSRSGCWDWLLYSPEFYSHLYIPSSSFVQQQKQDDDLDLLARLPTWLLVLLYPSTKQCHARDDENDSDQEISSLNNYHDEALLSMNIDKSINKVSSNLSLSSANTPTNSQKVSQNRSSTPDTDDGYQSASDASRSDCSQQSSLQYDHHNSKDDITMNTSSSFVPKRISYAAAVKPMATSINNNNKTSPLSTPIIKTKNSSSLLAINDVLNNNNGQKLKFVAPRFERMHHAKQYSSSATTNKDSPSSSLTSRSQIRSNINNNNQRNHINNSAKRR</sequence>
<feature type="compositionally biased region" description="Polar residues" evidence="1">
    <location>
        <begin position="239"/>
        <end position="285"/>
    </location>
</feature>
<reference evidence="2" key="1">
    <citation type="submission" date="2021-02" db="EMBL/GenBank/DDBJ databases">
        <authorList>
            <person name="Nowell W R."/>
        </authorList>
    </citation>
    <scope>NUCLEOTIDE SEQUENCE</scope>
</reference>
<feature type="region of interest" description="Disordered" evidence="1">
    <location>
        <begin position="239"/>
        <end position="300"/>
    </location>
</feature>
<name>A0A814H758_9BILA</name>
<evidence type="ECO:0000313" key="2">
    <source>
        <dbReference type="EMBL" id="CAF1006758.1"/>
    </source>
</evidence>
<organism evidence="2 3">
    <name type="scientific">Rotaria magnacalcarata</name>
    <dbReference type="NCBI Taxonomy" id="392030"/>
    <lineage>
        <taxon>Eukaryota</taxon>
        <taxon>Metazoa</taxon>
        <taxon>Spiralia</taxon>
        <taxon>Gnathifera</taxon>
        <taxon>Rotifera</taxon>
        <taxon>Eurotatoria</taxon>
        <taxon>Bdelloidea</taxon>
        <taxon>Philodinida</taxon>
        <taxon>Philodinidae</taxon>
        <taxon>Rotaria</taxon>
    </lineage>
</organism>
<comment type="caution">
    <text evidence="2">The sequence shown here is derived from an EMBL/GenBank/DDBJ whole genome shotgun (WGS) entry which is preliminary data.</text>
</comment>
<dbReference type="Proteomes" id="UP000663855">
    <property type="component" value="Unassembled WGS sequence"/>
</dbReference>
<feature type="region of interest" description="Disordered" evidence="1">
    <location>
        <begin position="371"/>
        <end position="415"/>
    </location>
</feature>
<evidence type="ECO:0000313" key="3">
    <source>
        <dbReference type="Proteomes" id="UP000663855"/>
    </source>
</evidence>
<gene>
    <name evidence="2" type="ORF">CJN711_LOCUS2627</name>
</gene>